<comment type="similarity">
    <text evidence="2">Belongs to the SLC13A/DASS transporter (TC 2.A.47) family. NADC subfamily.</text>
</comment>
<feature type="transmembrane region" description="Helical" evidence="7">
    <location>
        <begin position="313"/>
        <end position="333"/>
    </location>
</feature>
<evidence type="ECO:0000256" key="2">
    <source>
        <dbReference type="ARBA" id="ARBA00006772"/>
    </source>
</evidence>
<evidence type="ECO:0000256" key="7">
    <source>
        <dbReference type="SAM" id="Phobius"/>
    </source>
</evidence>
<evidence type="ECO:0000313" key="8">
    <source>
        <dbReference type="EMBL" id="KAK7482265.1"/>
    </source>
</evidence>
<keyword evidence="4 7" id="KW-0812">Transmembrane</keyword>
<dbReference type="GO" id="GO:0015141">
    <property type="term" value="F:succinate transmembrane transporter activity"/>
    <property type="evidence" value="ECO:0007669"/>
    <property type="project" value="UniProtKB-ARBA"/>
</dbReference>
<dbReference type="EMBL" id="JACVVK020000248">
    <property type="protein sequence ID" value="KAK7482265.1"/>
    <property type="molecule type" value="Genomic_DNA"/>
</dbReference>
<proteinExistence type="inferred from homology"/>
<dbReference type="GO" id="GO:0016020">
    <property type="term" value="C:membrane"/>
    <property type="evidence" value="ECO:0007669"/>
    <property type="project" value="UniProtKB-SubCell"/>
</dbReference>
<feature type="transmembrane region" description="Helical" evidence="7">
    <location>
        <begin position="79"/>
        <end position="112"/>
    </location>
</feature>
<feature type="transmembrane region" description="Helical" evidence="7">
    <location>
        <begin position="208"/>
        <end position="233"/>
    </location>
</feature>
<dbReference type="InterPro" id="IPR001898">
    <property type="entry name" value="SLC13A/DASS"/>
</dbReference>
<dbReference type="Pfam" id="PF00939">
    <property type="entry name" value="Na_sulph_symp"/>
    <property type="match status" value="1"/>
</dbReference>
<organism evidence="8 9">
    <name type="scientific">Batillaria attramentaria</name>
    <dbReference type="NCBI Taxonomy" id="370345"/>
    <lineage>
        <taxon>Eukaryota</taxon>
        <taxon>Metazoa</taxon>
        <taxon>Spiralia</taxon>
        <taxon>Lophotrochozoa</taxon>
        <taxon>Mollusca</taxon>
        <taxon>Gastropoda</taxon>
        <taxon>Caenogastropoda</taxon>
        <taxon>Sorbeoconcha</taxon>
        <taxon>Cerithioidea</taxon>
        <taxon>Batillariidae</taxon>
        <taxon>Batillaria</taxon>
    </lineage>
</organism>
<evidence type="ECO:0000256" key="6">
    <source>
        <dbReference type="ARBA" id="ARBA00023136"/>
    </source>
</evidence>
<accession>A0ABD0K625</accession>
<evidence type="ECO:0000256" key="1">
    <source>
        <dbReference type="ARBA" id="ARBA00004141"/>
    </source>
</evidence>
<gene>
    <name evidence="8" type="ORF">BaRGS_00026508</name>
</gene>
<dbReference type="PANTHER" id="PTHR10283">
    <property type="entry name" value="SOLUTE CARRIER FAMILY 13 MEMBER"/>
    <property type="match status" value="1"/>
</dbReference>
<keyword evidence="9" id="KW-1185">Reference proteome</keyword>
<reference evidence="8 9" key="1">
    <citation type="journal article" date="2023" name="Sci. Data">
        <title>Genome assembly of the Korean intertidal mud-creeper Batillaria attramentaria.</title>
        <authorList>
            <person name="Patra A.K."/>
            <person name="Ho P.T."/>
            <person name="Jun S."/>
            <person name="Lee S.J."/>
            <person name="Kim Y."/>
            <person name="Won Y.J."/>
        </authorList>
    </citation>
    <scope>NUCLEOTIDE SEQUENCE [LARGE SCALE GENOMIC DNA]</scope>
    <source>
        <strain evidence="8">Wonlab-2016</strain>
    </source>
</reference>
<dbReference type="PROSITE" id="PS01271">
    <property type="entry name" value="NA_SULFATE"/>
    <property type="match status" value="1"/>
</dbReference>
<comment type="caution">
    <text evidence="8">The sequence shown here is derived from an EMBL/GenBank/DDBJ whole genome shotgun (WGS) entry which is preliminary data.</text>
</comment>
<dbReference type="InterPro" id="IPR031312">
    <property type="entry name" value="Na/sul_symport_CS"/>
</dbReference>
<name>A0ABD0K625_9CAEN</name>
<keyword evidence="5 7" id="KW-1133">Transmembrane helix</keyword>
<sequence>MAVYWITEVLPLGVTALLPVIIFPMQGLLPASEVCMHFVKDIVMFNIGCLTFAVAVETSNLHRRVALRTLMLMGSNPRLLLLGFMLPTWFISMWISNTSAAAMMIPIVTAVLSEIRETRIKIPHTWNVGDVEGTENGGQFPMSNRTKLEKTGDASQAHVSTLLSETHVNGKSTSHSKENADSLLDDDGCEAGTIPVASPSEYRRMCKAMSLCVAFAANVGGIGTLSGTGPNLIMLGIAQGVFHEYGLDSGVNFTSWMVFALPVSILCITLAWVWMSLYFFWPKNIFRRRKDTQHEKDKDTLVRQIIRRQYEKLGPVSFAEKVVIGHFFVMVILWLSRRPPAGTGWGSLFKPKYVSDSATSLLIAMSLFLFPAEMPDFPFLNTGGGRPRSVRAILDWQTVQKSYPWGVLLLMGGGFSLAHVCEVSGLSLWFGQRLATFNYLEPWQLTLVVSTIVALATELTSNAVTATLLLPILTQLAIELSIHPLYLLLPATIATSYAFMLPVSNPPNAIVFATNHLTVTDMIKSGWVLNMLGVLVVNLAINTWGMAYFQLQTLPPEFHAYHLSLNTTAPPILVGNMTSTVGL</sequence>
<feature type="transmembrane region" description="Helical" evidence="7">
    <location>
        <begin position="527"/>
        <end position="549"/>
    </location>
</feature>
<dbReference type="PANTHER" id="PTHR10283:SF82">
    <property type="entry name" value="SOLUTE CARRIER FAMILY 13 MEMBER 2"/>
    <property type="match status" value="1"/>
</dbReference>
<evidence type="ECO:0000313" key="9">
    <source>
        <dbReference type="Proteomes" id="UP001519460"/>
    </source>
</evidence>
<keyword evidence="6 7" id="KW-0472">Membrane</keyword>
<feature type="transmembrane region" description="Helical" evidence="7">
    <location>
        <begin position="407"/>
        <end position="431"/>
    </location>
</feature>
<dbReference type="AlphaFoldDB" id="A0ABD0K625"/>
<feature type="transmembrane region" description="Helical" evidence="7">
    <location>
        <begin position="12"/>
        <end position="30"/>
    </location>
</feature>
<evidence type="ECO:0000256" key="3">
    <source>
        <dbReference type="ARBA" id="ARBA00022448"/>
    </source>
</evidence>
<feature type="transmembrane region" description="Helical" evidence="7">
    <location>
        <begin position="443"/>
        <end position="473"/>
    </location>
</feature>
<protein>
    <submittedName>
        <fullName evidence="8">Uncharacterized protein</fullName>
    </submittedName>
</protein>
<comment type="subcellular location">
    <subcellularLocation>
        <location evidence="1">Membrane</location>
        <topology evidence="1">Multi-pass membrane protein</topology>
    </subcellularLocation>
</comment>
<feature type="transmembrane region" description="Helical" evidence="7">
    <location>
        <begin position="253"/>
        <end position="281"/>
    </location>
</feature>
<keyword evidence="3" id="KW-0813">Transport</keyword>
<evidence type="ECO:0000256" key="4">
    <source>
        <dbReference type="ARBA" id="ARBA00022692"/>
    </source>
</evidence>
<feature type="transmembrane region" description="Helical" evidence="7">
    <location>
        <begin position="485"/>
        <end position="503"/>
    </location>
</feature>
<evidence type="ECO:0000256" key="5">
    <source>
        <dbReference type="ARBA" id="ARBA00022989"/>
    </source>
</evidence>
<dbReference type="Proteomes" id="UP001519460">
    <property type="component" value="Unassembled WGS sequence"/>
</dbReference>